<dbReference type="RefSeq" id="XP_001026549.2">
    <property type="nucleotide sequence ID" value="XM_001026549.2"/>
</dbReference>
<dbReference type="AlphaFoldDB" id="I7MMS3"/>
<evidence type="ECO:0000256" key="2">
    <source>
        <dbReference type="SAM" id="MobiDB-lite"/>
    </source>
</evidence>
<dbReference type="Proteomes" id="UP000009168">
    <property type="component" value="Unassembled WGS sequence"/>
</dbReference>
<feature type="compositionally biased region" description="Polar residues" evidence="2">
    <location>
        <begin position="241"/>
        <end position="262"/>
    </location>
</feature>
<feature type="region of interest" description="Disordered" evidence="2">
    <location>
        <begin position="578"/>
        <end position="611"/>
    </location>
</feature>
<evidence type="ECO:0000256" key="1">
    <source>
        <dbReference type="SAM" id="Coils"/>
    </source>
</evidence>
<protein>
    <submittedName>
        <fullName evidence="3">Uncharacterized protein</fullName>
    </submittedName>
</protein>
<accession>I7MMS3</accession>
<keyword evidence="4" id="KW-1185">Reference proteome</keyword>
<evidence type="ECO:0000313" key="4">
    <source>
        <dbReference type="Proteomes" id="UP000009168"/>
    </source>
</evidence>
<feature type="region of interest" description="Disordered" evidence="2">
    <location>
        <begin position="485"/>
        <end position="510"/>
    </location>
</feature>
<organism evidence="3 4">
    <name type="scientific">Tetrahymena thermophila (strain SB210)</name>
    <dbReference type="NCBI Taxonomy" id="312017"/>
    <lineage>
        <taxon>Eukaryota</taxon>
        <taxon>Sar</taxon>
        <taxon>Alveolata</taxon>
        <taxon>Ciliophora</taxon>
        <taxon>Intramacronucleata</taxon>
        <taxon>Oligohymenophorea</taxon>
        <taxon>Hymenostomatida</taxon>
        <taxon>Tetrahymenina</taxon>
        <taxon>Tetrahymenidae</taxon>
        <taxon>Tetrahymena</taxon>
    </lineage>
</organism>
<feature type="compositionally biased region" description="Polar residues" evidence="2">
    <location>
        <begin position="586"/>
        <end position="604"/>
    </location>
</feature>
<dbReference type="KEGG" id="tet:TTHERM_00329840"/>
<dbReference type="InParanoid" id="I7MMS3"/>
<dbReference type="EMBL" id="GG662299">
    <property type="protein sequence ID" value="EAS06304.2"/>
    <property type="molecule type" value="Genomic_DNA"/>
</dbReference>
<reference evidence="4" key="1">
    <citation type="journal article" date="2006" name="PLoS Biol.">
        <title>Macronuclear genome sequence of the ciliate Tetrahymena thermophila, a model eukaryote.</title>
        <authorList>
            <person name="Eisen J.A."/>
            <person name="Coyne R.S."/>
            <person name="Wu M."/>
            <person name="Wu D."/>
            <person name="Thiagarajan M."/>
            <person name="Wortman J.R."/>
            <person name="Badger J.H."/>
            <person name="Ren Q."/>
            <person name="Amedeo P."/>
            <person name="Jones K.M."/>
            <person name="Tallon L.J."/>
            <person name="Delcher A.L."/>
            <person name="Salzberg S.L."/>
            <person name="Silva J.C."/>
            <person name="Haas B.J."/>
            <person name="Majoros W.H."/>
            <person name="Farzad M."/>
            <person name="Carlton J.M."/>
            <person name="Smith R.K. Jr."/>
            <person name="Garg J."/>
            <person name="Pearlman R.E."/>
            <person name="Karrer K.M."/>
            <person name="Sun L."/>
            <person name="Manning G."/>
            <person name="Elde N.C."/>
            <person name="Turkewitz A.P."/>
            <person name="Asai D.J."/>
            <person name="Wilkes D.E."/>
            <person name="Wang Y."/>
            <person name="Cai H."/>
            <person name="Collins K."/>
            <person name="Stewart B.A."/>
            <person name="Lee S.R."/>
            <person name="Wilamowska K."/>
            <person name="Weinberg Z."/>
            <person name="Ruzzo W.L."/>
            <person name="Wloga D."/>
            <person name="Gaertig J."/>
            <person name="Frankel J."/>
            <person name="Tsao C.-C."/>
            <person name="Gorovsky M.A."/>
            <person name="Keeling P.J."/>
            <person name="Waller R.F."/>
            <person name="Patron N.J."/>
            <person name="Cherry J.M."/>
            <person name="Stover N.A."/>
            <person name="Krieger C.J."/>
            <person name="del Toro C."/>
            <person name="Ryder H.F."/>
            <person name="Williamson S.C."/>
            <person name="Barbeau R.A."/>
            <person name="Hamilton E.P."/>
            <person name="Orias E."/>
        </authorList>
    </citation>
    <scope>NUCLEOTIDE SEQUENCE [LARGE SCALE GENOMIC DNA]</scope>
    <source>
        <strain evidence="4">SB210</strain>
    </source>
</reference>
<sequence>MEKIQKKRSRKEEQRILEIRRLRQIRIGPPPKQLKRMQNVFQMMEEIYSERLMKGKNKQSVKNEIVSDEILNKNKQEKSNSQIFYVDHKDKDDNEFNNQVDFRSIKLVQSPLVDETYENNQEFLFKTKQIRQAIYNSQLQPKPKKKKQFQIQENDENEINQALQSNNAQDKKKSRIQTIQERIEKQKQKQNQFLDSPRNSLLSPVSQSPNAKDKTWSSINKGFQIPFNDLLPEDLQSSLSLQKRESQTPQNQNNNSANQILEQNDMHRKKSKSLFHFEDTLLKSNFDSQSEFMPALLELKRKEAEMAELKKHKQKLEQRQDRIDDIRQKLGLMRQFELKNNIEKQINYIQKDLDKIDQNLSNIPNIRKFRVIQPRPLTFSKNDRYQNIKNQNKNEMKSNLIGALSDNQYNLNDMPINSSFNKILSPVNQNFQKIDLKSKKSSDSIFEENIIQLQNISQNAAFPSRRFSIPVLQFYNAEQFQKSPILSPNSKDNFSTEMQSIKQKHTQQLSNSSRNLLKENIKQSQNKILSIKDQNNKQLLFQDKQENKVPFDSIVQDKQINVLQKKQMNFSQRRYSIPVKKFDGSRPSSKLSLKDNNVSQTKGEQLNKSKSCQQLKSSQNLQNMLSQDLKINDILSSRSQRKSLYQSLKTNQQTFDFNSSPDTSTVSSAIKKDQKIFKFPLTSSSSAFSERKRQNAQNIEVRKKAGSLFQQVNQLQQQTREMAKEETDYVTKQTKIIAQDFMHWDQELQEYNTDADKTLFKDIQFEMKLRDKYIQELMHIS</sequence>
<feature type="coiled-coil region" evidence="1">
    <location>
        <begin position="299"/>
        <end position="359"/>
    </location>
</feature>
<dbReference type="GeneID" id="7836724"/>
<keyword evidence="1" id="KW-0175">Coiled coil</keyword>
<name>I7MMS3_TETTS</name>
<gene>
    <name evidence="3" type="ORF">TTHERM_00329840</name>
</gene>
<feature type="compositionally biased region" description="Polar residues" evidence="2">
    <location>
        <begin position="193"/>
        <end position="216"/>
    </location>
</feature>
<feature type="region of interest" description="Disordered" evidence="2">
    <location>
        <begin position="241"/>
        <end position="263"/>
    </location>
</feature>
<proteinExistence type="predicted"/>
<feature type="region of interest" description="Disordered" evidence="2">
    <location>
        <begin position="185"/>
        <end position="216"/>
    </location>
</feature>
<evidence type="ECO:0000313" key="3">
    <source>
        <dbReference type="EMBL" id="EAS06304.2"/>
    </source>
</evidence>